<dbReference type="Proteomes" id="UP000193642">
    <property type="component" value="Unassembled WGS sequence"/>
</dbReference>
<evidence type="ECO:0000259" key="5">
    <source>
        <dbReference type="Pfam" id="PF13086"/>
    </source>
</evidence>
<gene>
    <name evidence="7" type="ORF">BCR33DRAFT_712615</name>
</gene>
<keyword evidence="7" id="KW-0378">Hydrolase</keyword>
<keyword evidence="3" id="KW-0943">RNA-mediated gene silencing</keyword>
<dbReference type="STRING" id="329046.A0A1Y2CZ13"/>
<dbReference type="GO" id="GO:0032574">
    <property type="term" value="F:5'-3' RNA helicase activity"/>
    <property type="evidence" value="ECO:0007669"/>
    <property type="project" value="InterPro"/>
</dbReference>
<evidence type="ECO:0000259" key="6">
    <source>
        <dbReference type="Pfam" id="PF13087"/>
    </source>
</evidence>
<name>A0A1Y2CZ13_9FUNG</name>
<dbReference type="InterPro" id="IPR047187">
    <property type="entry name" value="SF1_C_Upf1"/>
</dbReference>
<accession>A0A1Y2CZ13</accession>
<feature type="domain" description="DNA2/NAM7 helicase helicase" evidence="5">
    <location>
        <begin position="312"/>
        <end position="383"/>
    </location>
</feature>
<evidence type="ECO:0000256" key="2">
    <source>
        <dbReference type="ARBA" id="ARBA00022490"/>
    </source>
</evidence>
<dbReference type="OrthoDB" id="6513042at2759"/>
<dbReference type="CDD" id="cd18038">
    <property type="entry name" value="DEXXQc_Helz-like"/>
    <property type="match status" value="1"/>
</dbReference>
<dbReference type="SUPFAM" id="SSF52540">
    <property type="entry name" value="P-loop containing nucleoside triphosphate hydrolases"/>
    <property type="match status" value="1"/>
</dbReference>
<evidence type="ECO:0000256" key="1">
    <source>
        <dbReference type="ARBA" id="ARBA00004496"/>
    </source>
</evidence>
<evidence type="ECO:0000313" key="8">
    <source>
        <dbReference type="Proteomes" id="UP000193642"/>
    </source>
</evidence>
<proteinExistence type="predicted"/>
<dbReference type="PANTHER" id="PTHR45418">
    <property type="entry name" value="CANCER/TESTIS ANTIGEN 55"/>
    <property type="match status" value="1"/>
</dbReference>
<dbReference type="CDD" id="cd18808">
    <property type="entry name" value="SF1_C_Upf1"/>
    <property type="match status" value="1"/>
</dbReference>
<feature type="region of interest" description="Disordered" evidence="4">
    <location>
        <begin position="1"/>
        <end position="25"/>
    </location>
</feature>
<organism evidence="7 8">
    <name type="scientific">Rhizoclosmatium globosum</name>
    <dbReference type="NCBI Taxonomy" id="329046"/>
    <lineage>
        <taxon>Eukaryota</taxon>
        <taxon>Fungi</taxon>
        <taxon>Fungi incertae sedis</taxon>
        <taxon>Chytridiomycota</taxon>
        <taxon>Chytridiomycota incertae sedis</taxon>
        <taxon>Chytridiomycetes</taxon>
        <taxon>Chytridiales</taxon>
        <taxon>Chytriomycetaceae</taxon>
        <taxon>Rhizoclosmatium</taxon>
    </lineage>
</organism>
<dbReference type="InterPro" id="IPR041679">
    <property type="entry name" value="DNA2/NAM7-like_C"/>
</dbReference>
<feature type="compositionally biased region" description="Basic and acidic residues" evidence="4">
    <location>
        <begin position="1"/>
        <end position="16"/>
    </location>
</feature>
<dbReference type="InterPro" id="IPR027417">
    <property type="entry name" value="P-loop_NTPase"/>
</dbReference>
<reference evidence="7 8" key="1">
    <citation type="submission" date="2016-07" db="EMBL/GenBank/DDBJ databases">
        <title>Pervasive Adenine N6-methylation of Active Genes in Fungi.</title>
        <authorList>
            <consortium name="DOE Joint Genome Institute"/>
            <person name="Mondo S.J."/>
            <person name="Dannebaum R.O."/>
            <person name="Kuo R.C."/>
            <person name="Labutti K."/>
            <person name="Haridas S."/>
            <person name="Kuo A."/>
            <person name="Salamov A."/>
            <person name="Ahrendt S.R."/>
            <person name="Lipzen A."/>
            <person name="Sullivan W."/>
            <person name="Andreopoulos W.B."/>
            <person name="Clum A."/>
            <person name="Lindquist E."/>
            <person name="Daum C."/>
            <person name="Ramamoorthy G.K."/>
            <person name="Gryganskyi A."/>
            <person name="Culley D."/>
            <person name="Magnuson J.K."/>
            <person name="James T.Y."/>
            <person name="O'Malley M.A."/>
            <person name="Stajich J.E."/>
            <person name="Spatafora J.W."/>
            <person name="Visel A."/>
            <person name="Grigoriev I.V."/>
        </authorList>
    </citation>
    <scope>NUCLEOTIDE SEQUENCE [LARGE SCALE GENOMIC DNA]</scope>
    <source>
        <strain evidence="7 8">JEL800</strain>
    </source>
</reference>
<dbReference type="InterPro" id="IPR041677">
    <property type="entry name" value="DNA2/NAM7_AAA_11"/>
</dbReference>
<dbReference type="AlphaFoldDB" id="A0A1Y2CZ13"/>
<keyword evidence="8" id="KW-1185">Reference proteome</keyword>
<dbReference type="GO" id="GO:0016787">
    <property type="term" value="F:hydrolase activity"/>
    <property type="evidence" value="ECO:0007669"/>
    <property type="project" value="UniProtKB-KW"/>
</dbReference>
<protein>
    <submittedName>
        <fullName evidence="7">p-loop containing nucleoside triphosphate hydrolase protein</fullName>
    </submittedName>
</protein>
<dbReference type="EMBL" id="MCGO01000005">
    <property type="protein sequence ID" value="ORY51585.1"/>
    <property type="molecule type" value="Genomic_DNA"/>
</dbReference>
<comment type="subcellular location">
    <subcellularLocation>
        <location evidence="1">Cytoplasm</location>
    </subcellularLocation>
</comment>
<keyword evidence="2" id="KW-0963">Cytoplasm</keyword>
<sequence>MEQSRDQSDAPTKKPDTAITNARPQWLNLYSNSSKSVVQSPSNSRASRNPVNQLNIFAKPFVSQFVKDINALPATRLLGIPPPTPNPINYILSWVSPSPGNPFKPKVPVVQIAQSISQVPPVLSTPNNTPITTLSPSTYAQHFAELTSMEVEARTQEMLGFTLYGVTISTSSPLQKKQSRGLQLWEVIVPGVLEDSPRIRIGDALLIRAISPFDGVEYEAFVYSVVRRTATITFIAPALPNIEIGSTEFNIQFIYTDIAARYATRALYSLQYYVSKDCGRKLLFPEPEDAILKLATEPKSSFDFGLDFFDDQLNRAQKKAVYSILNSKYGDIPYLIWGPPGTGKTKTCIEAIHQIIAHSPNARILACAPSHSAADTITLRLIPFMSPSTLLRFNAATRPFSEVPTAIMPFTHVEDLTNSGGIQQSCFGVPPMSFMMGLRVVVCTCEDAGLLVQCGLTNAFTRDAFEAYYRELKADYPFYAVGSVVEERELFWTHLFLDEAGQATESESAIPLQVVVSDPIVTKESIKVARVILSGDHMQLGPIVHSEKARGYGFNISLFERLIRRPLYRDHPESRCAPRPLVNLKGQEEEDGATESFVLNDCVAPFANLVRNYRSHPSFLMTPSHLFYNDTLLPSAPESITHSFIGSDFLPNPEIPIVFHGIRGSDERYLSRASILNESESSSAAWYNSSEAAIILGTVQMLMTVEGVTQKDFGVFHNSPQVIRTLLRANNLGTVDVGTVEDYQGMERRIILLSTVRSNRLHLPHDLRNDLGLIHFPARLNVALTRAQALLVVVGDPETLCLDPLWISVLSFFYRNGCWKGVEVPERILNGLDKKDVVEGDLGALEKARNVTRLCMEVPKTKWLGASAGDGGNMTDGLEWTQEYLELMGLS</sequence>
<evidence type="ECO:0000256" key="3">
    <source>
        <dbReference type="ARBA" id="ARBA00023158"/>
    </source>
</evidence>
<feature type="domain" description="DNA2/NAM7 helicase helicase" evidence="5">
    <location>
        <begin position="495"/>
        <end position="547"/>
    </location>
</feature>
<dbReference type="InterPro" id="IPR026122">
    <property type="entry name" value="MOV-10/SDE3_DEXXQ/H-box"/>
</dbReference>
<dbReference type="GO" id="GO:0005737">
    <property type="term" value="C:cytoplasm"/>
    <property type="evidence" value="ECO:0007669"/>
    <property type="project" value="UniProtKB-SubCell"/>
</dbReference>
<dbReference type="PANTHER" id="PTHR45418:SF1">
    <property type="entry name" value="CANCER_TESTIS ANTIGEN 55"/>
    <property type="match status" value="1"/>
</dbReference>
<dbReference type="GO" id="GO:0003723">
    <property type="term" value="F:RNA binding"/>
    <property type="evidence" value="ECO:0007669"/>
    <property type="project" value="InterPro"/>
</dbReference>
<feature type="domain" description="DNA2/NAM7 helicase-like C-terminal" evidence="6">
    <location>
        <begin position="606"/>
        <end position="797"/>
    </location>
</feature>
<comment type="caution">
    <text evidence="7">The sequence shown here is derived from an EMBL/GenBank/DDBJ whole genome shotgun (WGS) entry which is preliminary data.</text>
</comment>
<dbReference type="Pfam" id="PF13087">
    <property type="entry name" value="AAA_12"/>
    <property type="match status" value="1"/>
</dbReference>
<dbReference type="GO" id="GO:0031047">
    <property type="term" value="P:regulatory ncRNA-mediated gene silencing"/>
    <property type="evidence" value="ECO:0007669"/>
    <property type="project" value="UniProtKB-KW"/>
</dbReference>
<evidence type="ECO:0000256" key="4">
    <source>
        <dbReference type="SAM" id="MobiDB-lite"/>
    </source>
</evidence>
<evidence type="ECO:0000313" key="7">
    <source>
        <dbReference type="EMBL" id="ORY51585.1"/>
    </source>
</evidence>
<dbReference type="Pfam" id="PF13086">
    <property type="entry name" value="AAA_11"/>
    <property type="match status" value="2"/>
</dbReference>
<dbReference type="Gene3D" id="3.40.50.300">
    <property type="entry name" value="P-loop containing nucleotide triphosphate hydrolases"/>
    <property type="match status" value="2"/>
</dbReference>